<organism evidence="2 3">
    <name type="scientific">Polyangium mundeleinium</name>
    <dbReference type="NCBI Taxonomy" id="2995306"/>
    <lineage>
        <taxon>Bacteria</taxon>
        <taxon>Pseudomonadati</taxon>
        <taxon>Myxococcota</taxon>
        <taxon>Polyangia</taxon>
        <taxon>Polyangiales</taxon>
        <taxon>Polyangiaceae</taxon>
        <taxon>Polyangium</taxon>
    </lineage>
</organism>
<reference evidence="2 3" key="1">
    <citation type="submission" date="2022-11" db="EMBL/GenBank/DDBJ databases">
        <title>Minimal conservation of predation-associated metabolite biosynthetic gene clusters underscores biosynthetic potential of Myxococcota including descriptions for ten novel species: Archangium lansinium sp. nov., Myxococcus landrumus sp. nov., Nannocystis bai.</title>
        <authorList>
            <person name="Ahearne A."/>
            <person name="Stevens C."/>
            <person name="Dowd S."/>
        </authorList>
    </citation>
    <scope>NUCLEOTIDE SEQUENCE [LARGE SCALE GENOMIC DNA]</scope>
    <source>
        <strain evidence="2 3">RJM3</strain>
    </source>
</reference>
<dbReference type="EMBL" id="JAQNDO010000001">
    <property type="protein sequence ID" value="MDC0743002.1"/>
    <property type="molecule type" value="Genomic_DNA"/>
</dbReference>
<accession>A0ABT5ENR4</accession>
<dbReference type="InterPro" id="IPR014710">
    <property type="entry name" value="RmlC-like_jellyroll"/>
</dbReference>
<sequence length="120" mass="12987">MSDPAPPLPPLLATFDEALATLGRQDDPRFTVVMRHGSMSVELYAPRGVDPQSPHGQDELYVVARGTGRFVCGDREVRFSPGDVLFVPAGATHRFIDFSVDLAVWVLFYGPRGGESPGAT</sequence>
<proteinExistence type="predicted"/>
<dbReference type="RefSeq" id="WP_271918368.1">
    <property type="nucleotide sequence ID" value="NZ_JAQNDO010000001.1"/>
</dbReference>
<name>A0ABT5ENR4_9BACT</name>
<dbReference type="Pfam" id="PF07883">
    <property type="entry name" value="Cupin_2"/>
    <property type="match status" value="1"/>
</dbReference>
<dbReference type="Gene3D" id="2.60.120.10">
    <property type="entry name" value="Jelly Rolls"/>
    <property type="match status" value="1"/>
</dbReference>
<evidence type="ECO:0000313" key="2">
    <source>
        <dbReference type="EMBL" id="MDC0743002.1"/>
    </source>
</evidence>
<dbReference type="SUPFAM" id="SSF51182">
    <property type="entry name" value="RmlC-like cupins"/>
    <property type="match status" value="1"/>
</dbReference>
<dbReference type="InterPro" id="IPR011051">
    <property type="entry name" value="RmlC_Cupin_sf"/>
</dbReference>
<gene>
    <name evidence="2" type="ORF">POL67_16760</name>
</gene>
<dbReference type="InterPro" id="IPR013096">
    <property type="entry name" value="Cupin_2"/>
</dbReference>
<protein>
    <submittedName>
        <fullName evidence="2">Cupin domain-containing protein</fullName>
    </submittedName>
</protein>
<evidence type="ECO:0000259" key="1">
    <source>
        <dbReference type="Pfam" id="PF07883"/>
    </source>
</evidence>
<comment type="caution">
    <text evidence="2">The sequence shown here is derived from an EMBL/GenBank/DDBJ whole genome shotgun (WGS) entry which is preliminary data.</text>
</comment>
<evidence type="ECO:0000313" key="3">
    <source>
        <dbReference type="Proteomes" id="UP001221411"/>
    </source>
</evidence>
<feature type="domain" description="Cupin type-2" evidence="1">
    <location>
        <begin position="42"/>
        <end position="96"/>
    </location>
</feature>
<keyword evidence="3" id="KW-1185">Reference proteome</keyword>
<dbReference type="Proteomes" id="UP001221411">
    <property type="component" value="Unassembled WGS sequence"/>
</dbReference>